<dbReference type="GO" id="GO:0008773">
    <property type="term" value="F:[protein-PII] uridylyltransferase activity"/>
    <property type="evidence" value="ECO:0007669"/>
    <property type="project" value="InterPro"/>
</dbReference>
<keyword evidence="4" id="KW-1185">Reference proteome</keyword>
<gene>
    <name evidence="3" type="ordered locus">Bcell_2013</name>
</gene>
<dbReference type="CDD" id="cd05401">
    <property type="entry name" value="NT_GlnE_GlnD_like"/>
    <property type="match status" value="1"/>
</dbReference>
<evidence type="ECO:0000313" key="4">
    <source>
        <dbReference type="Proteomes" id="UP000001401"/>
    </source>
</evidence>
<protein>
    <recommendedName>
        <fullName evidence="5">CBS domain-containing protein</fullName>
    </recommendedName>
</protein>
<dbReference type="KEGG" id="bco:Bcell_2013"/>
<sequence length="323" mass="37688">MKSYEQLKKWRADNIYKVSMDHQKLNAFHDELMKQIVHTALEKVKSESGLPPAHFAFFLMGSAGRAEQAIWSDQDHGIIFDGDKKDEQYFLKLGSEISEGFAICGYELCEGNVMASNPLWCKSLVDWEKQILNWFDEDSWTSIRNFTIFFDSRVLVGKHKLLEQLKEIAFNKLSHEKHLMNRLIDNVGRIKKTLGVFGQFLPEQYGEHAGAIHLKHAVFFPYVNALRLLAIYERVSDPSTLARFQKLPSNYDHSLKLYRRDFNNLLDFRLRSFENAKDYHDVHYLNIKSLSKSEREALKVIVKRGIKLFNETKLVIEKRGKNV</sequence>
<evidence type="ECO:0000313" key="3">
    <source>
        <dbReference type="EMBL" id="ADU30275.1"/>
    </source>
</evidence>
<evidence type="ECO:0000259" key="1">
    <source>
        <dbReference type="Pfam" id="PF03445"/>
    </source>
</evidence>
<proteinExistence type="predicted"/>
<feature type="domain" description="Protein-PII uridylyltransferase N-terminal" evidence="1">
    <location>
        <begin position="20"/>
        <end position="138"/>
    </location>
</feature>
<dbReference type="Pfam" id="PF10335">
    <property type="entry name" value="DUF294_C"/>
    <property type="match status" value="1"/>
</dbReference>
<dbReference type="eggNOG" id="COG2905">
    <property type="taxonomic scope" value="Bacteria"/>
</dbReference>
<dbReference type="Proteomes" id="UP000001401">
    <property type="component" value="Chromosome"/>
</dbReference>
<dbReference type="AlphaFoldDB" id="E6U0W3"/>
<dbReference type="InterPro" id="IPR005105">
    <property type="entry name" value="GlnD_Uridyltrans_N"/>
</dbReference>
<dbReference type="Pfam" id="PF03445">
    <property type="entry name" value="DUF294"/>
    <property type="match status" value="1"/>
</dbReference>
<dbReference type="STRING" id="649639.Bcell_2013"/>
<reference evidence="3" key="1">
    <citation type="submission" date="2010-12" db="EMBL/GenBank/DDBJ databases">
        <title>Complete sequence of Bacillus cellulosilyticus DSM 2522.</title>
        <authorList>
            <consortium name="US DOE Joint Genome Institute"/>
            <person name="Lucas S."/>
            <person name="Copeland A."/>
            <person name="Lapidus A."/>
            <person name="Cheng J.-F."/>
            <person name="Bruce D."/>
            <person name="Goodwin L."/>
            <person name="Pitluck S."/>
            <person name="Chertkov O."/>
            <person name="Detter J.C."/>
            <person name="Han C."/>
            <person name="Tapia R."/>
            <person name="Land M."/>
            <person name="Hauser L."/>
            <person name="Jeffries C."/>
            <person name="Kyrpides N."/>
            <person name="Ivanova N."/>
            <person name="Mikhailova N."/>
            <person name="Brumm P."/>
            <person name="Mead D."/>
            <person name="Woyke T."/>
        </authorList>
    </citation>
    <scope>NUCLEOTIDE SEQUENCE [LARGE SCALE GENOMIC DNA]</scope>
    <source>
        <strain evidence="3">DSM 2522</strain>
    </source>
</reference>
<name>E6U0W3_EVAC2</name>
<dbReference type="EMBL" id="CP002394">
    <property type="protein sequence ID" value="ADU30275.1"/>
    <property type="molecule type" value="Genomic_DNA"/>
</dbReference>
<accession>E6U0W3</accession>
<organism evidence="3 4">
    <name type="scientific">Evansella cellulosilytica (strain ATCC 21833 / DSM 2522 / FERM P-1141 / JCM 9156 / N-4)</name>
    <name type="common">Bacillus cellulosilyticus</name>
    <dbReference type="NCBI Taxonomy" id="649639"/>
    <lineage>
        <taxon>Bacteria</taxon>
        <taxon>Bacillati</taxon>
        <taxon>Bacillota</taxon>
        <taxon>Bacilli</taxon>
        <taxon>Bacillales</taxon>
        <taxon>Bacillaceae</taxon>
        <taxon>Evansella</taxon>
    </lineage>
</organism>
<feature type="domain" description="DUF294" evidence="2">
    <location>
        <begin position="178"/>
        <end position="306"/>
    </location>
</feature>
<dbReference type="HOGENOM" id="CLU_027866_2_0_9"/>
<evidence type="ECO:0000259" key="2">
    <source>
        <dbReference type="Pfam" id="PF10335"/>
    </source>
</evidence>
<dbReference type="InterPro" id="IPR018821">
    <property type="entry name" value="DUF294_put_nucleoTrafse_sb-bd"/>
</dbReference>
<evidence type="ECO:0008006" key="5">
    <source>
        <dbReference type="Google" id="ProtNLM"/>
    </source>
</evidence>